<dbReference type="PROSITE" id="PS51742">
    <property type="entry name" value="PPC"/>
    <property type="match status" value="1"/>
</dbReference>
<proteinExistence type="predicted"/>
<dbReference type="GO" id="GO:0003677">
    <property type="term" value="F:DNA binding"/>
    <property type="evidence" value="ECO:0007669"/>
    <property type="project" value="UniProtKB-KW"/>
</dbReference>
<gene>
    <name evidence="2" type="ORF">E0H92_36760</name>
</gene>
<reference evidence="2 3" key="1">
    <citation type="submission" date="2019-02" db="EMBL/GenBank/DDBJ databases">
        <title>Kribbella capetownensis sp. nov. and Kribbella speibonae sp. nov., isolated from soil.</title>
        <authorList>
            <person name="Curtis S.M."/>
            <person name="Norton I."/>
            <person name="Everest G.J."/>
            <person name="Meyers P.R."/>
        </authorList>
    </citation>
    <scope>NUCLEOTIDE SEQUENCE [LARGE SCALE GENOMIC DNA]</scope>
    <source>
        <strain evidence="2 3">YM55</strain>
    </source>
</reference>
<dbReference type="Proteomes" id="UP000294225">
    <property type="component" value="Unassembled WGS sequence"/>
</dbReference>
<dbReference type="AlphaFoldDB" id="A0A4R0IDY5"/>
<dbReference type="CDD" id="cd11378">
    <property type="entry name" value="DUF296"/>
    <property type="match status" value="1"/>
</dbReference>
<protein>
    <submittedName>
        <fullName evidence="2">DNA-binding protein</fullName>
    </submittedName>
</protein>
<dbReference type="Pfam" id="PF03479">
    <property type="entry name" value="PCC"/>
    <property type="match status" value="1"/>
</dbReference>
<name>A0A4R0IDY5_9ACTN</name>
<keyword evidence="2" id="KW-0238">DNA-binding</keyword>
<dbReference type="EMBL" id="SJKC01000007">
    <property type="protein sequence ID" value="TCC30679.1"/>
    <property type="molecule type" value="Genomic_DNA"/>
</dbReference>
<dbReference type="InterPro" id="IPR005175">
    <property type="entry name" value="PPC_dom"/>
</dbReference>
<evidence type="ECO:0000313" key="2">
    <source>
        <dbReference type="EMBL" id="TCC30679.1"/>
    </source>
</evidence>
<dbReference type="SUPFAM" id="SSF117856">
    <property type="entry name" value="AF0104/ALDC/Ptd012-like"/>
    <property type="match status" value="1"/>
</dbReference>
<evidence type="ECO:0000259" key="1">
    <source>
        <dbReference type="PROSITE" id="PS51742"/>
    </source>
</evidence>
<evidence type="ECO:0000313" key="3">
    <source>
        <dbReference type="Proteomes" id="UP000294225"/>
    </source>
</evidence>
<dbReference type="PANTHER" id="PTHR34988:SF1">
    <property type="entry name" value="DNA-BINDING PROTEIN"/>
    <property type="match status" value="1"/>
</dbReference>
<comment type="caution">
    <text evidence="2">The sequence shown here is derived from an EMBL/GenBank/DDBJ whole genome shotgun (WGS) entry which is preliminary data.</text>
</comment>
<feature type="domain" description="PPC" evidence="1">
    <location>
        <begin position="1"/>
        <end position="116"/>
    </location>
</feature>
<dbReference type="Gene3D" id="3.30.1330.80">
    <property type="entry name" value="Hypothetical protein, similar to alpha- acetolactate decarboxylase, domain 2"/>
    <property type="match status" value="1"/>
</dbReference>
<accession>A0A4R0IDY5</accession>
<organism evidence="2 3">
    <name type="scientific">Kribbella speibonae</name>
    <dbReference type="NCBI Taxonomy" id="1572660"/>
    <lineage>
        <taxon>Bacteria</taxon>
        <taxon>Bacillati</taxon>
        <taxon>Actinomycetota</taxon>
        <taxon>Actinomycetes</taxon>
        <taxon>Propionibacteriales</taxon>
        <taxon>Kribbellaceae</taxon>
        <taxon>Kribbella</taxon>
    </lineage>
</organism>
<sequence length="116" mass="11928">MFMIPIPPGEEVVKTIGAALNSAGVENGAVVSLIGMVLDCTISTMEPDDPTNDIPSTHTQALELSGNGEIRNGVVHLHVVLGATDGQAISGHLISATTGNATTNAYVLPLDRITPL</sequence>
<dbReference type="PANTHER" id="PTHR34988">
    <property type="entry name" value="PROTEIN, PUTATIVE-RELATED"/>
    <property type="match status" value="1"/>
</dbReference>